<sequence length="594" mass="65946">MANGSSLLVLPDAVLGRICSQFCPHCAGEDCLGGFELPERFWGPEYFGTQDTLAKVNVRVGRLAQQVRLHIFCGRRHSLTRLIRTLLDAPALAEHLRVVRLGHRDGDQKFLGELTPENVERLKGLGVMDAAAADRLVRSEILRRGQGRDVALAKFKALPPTEDTFFILHCLDPLGYYFDKESCPGNVPYAVELIPVARLNAFLLSKLAKKITAVAILSEWPFAVFPPVKPAPRIRVKGAKPQPPTDTADPGRLPQVVELRLDSSSPDTRSGIYRVDLGKTVGLLARVPNLRTLRLRGVDAFLRPGLSENQLALCRSTLANLTTLDLASIGRDALHDIIRCCSPAHLRHVTFKIPPGRDGTERPGSDSQGSRLIDLLAQFHLAATLTTLHIETSHNTLFGAPSHVVARDEGFETIETLRDFVSLCHLSISADNIYFPSLFERVLLRDEHTDNYNHRDGERLVNLLPPNLESLEITGIYAIHARDMLGCASPSDPPFHFPNLTRVLLRAGGTPNRRNHNPWPFPGLDPDDEDEDATLIDSRQLWQDLAEVDPREGARHNERVAARFAAAGVEYGFDGPEFYVDEYAGTYKEDPREL</sequence>
<proteinExistence type="predicted"/>
<keyword evidence="2" id="KW-1185">Reference proteome</keyword>
<gene>
    <name evidence="1" type="ORF">C8A03DRAFT_18912</name>
</gene>
<evidence type="ECO:0000313" key="1">
    <source>
        <dbReference type="EMBL" id="KAK4234128.1"/>
    </source>
</evidence>
<organism evidence="1 2">
    <name type="scientific">Achaetomium macrosporum</name>
    <dbReference type="NCBI Taxonomy" id="79813"/>
    <lineage>
        <taxon>Eukaryota</taxon>
        <taxon>Fungi</taxon>
        <taxon>Dikarya</taxon>
        <taxon>Ascomycota</taxon>
        <taxon>Pezizomycotina</taxon>
        <taxon>Sordariomycetes</taxon>
        <taxon>Sordariomycetidae</taxon>
        <taxon>Sordariales</taxon>
        <taxon>Chaetomiaceae</taxon>
        <taxon>Achaetomium</taxon>
    </lineage>
</organism>
<protein>
    <submittedName>
        <fullName evidence="1">Uncharacterized protein</fullName>
    </submittedName>
</protein>
<reference evidence="1" key="1">
    <citation type="journal article" date="2023" name="Mol. Phylogenet. Evol.">
        <title>Genome-scale phylogeny and comparative genomics of the fungal order Sordariales.</title>
        <authorList>
            <person name="Hensen N."/>
            <person name="Bonometti L."/>
            <person name="Westerberg I."/>
            <person name="Brannstrom I.O."/>
            <person name="Guillou S."/>
            <person name="Cros-Aarteil S."/>
            <person name="Calhoun S."/>
            <person name="Haridas S."/>
            <person name="Kuo A."/>
            <person name="Mondo S."/>
            <person name="Pangilinan J."/>
            <person name="Riley R."/>
            <person name="LaButti K."/>
            <person name="Andreopoulos B."/>
            <person name="Lipzen A."/>
            <person name="Chen C."/>
            <person name="Yan M."/>
            <person name="Daum C."/>
            <person name="Ng V."/>
            <person name="Clum A."/>
            <person name="Steindorff A."/>
            <person name="Ohm R.A."/>
            <person name="Martin F."/>
            <person name="Silar P."/>
            <person name="Natvig D.O."/>
            <person name="Lalanne C."/>
            <person name="Gautier V."/>
            <person name="Ament-Velasquez S.L."/>
            <person name="Kruys A."/>
            <person name="Hutchinson M.I."/>
            <person name="Powell A.J."/>
            <person name="Barry K."/>
            <person name="Miller A.N."/>
            <person name="Grigoriev I.V."/>
            <person name="Debuchy R."/>
            <person name="Gladieux P."/>
            <person name="Hiltunen Thoren M."/>
            <person name="Johannesson H."/>
        </authorList>
    </citation>
    <scope>NUCLEOTIDE SEQUENCE</scope>
    <source>
        <strain evidence="1">CBS 532.94</strain>
    </source>
</reference>
<dbReference type="EMBL" id="MU860413">
    <property type="protein sequence ID" value="KAK4234128.1"/>
    <property type="molecule type" value="Genomic_DNA"/>
</dbReference>
<name>A0AAN7C441_9PEZI</name>
<dbReference type="Proteomes" id="UP001303760">
    <property type="component" value="Unassembled WGS sequence"/>
</dbReference>
<comment type="caution">
    <text evidence="1">The sequence shown here is derived from an EMBL/GenBank/DDBJ whole genome shotgun (WGS) entry which is preliminary data.</text>
</comment>
<reference evidence="1" key="2">
    <citation type="submission" date="2023-05" db="EMBL/GenBank/DDBJ databases">
        <authorList>
            <consortium name="Lawrence Berkeley National Laboratory"/>
            <person name="Steindorff A."/>
            <person name="Hensen N."/>
            <person name="Bonometti L."/>
            <person name="Westerberg I."/>
            <person name="Brannstrom I.O."/>
            <person name="Guillou S."/>
            <person name="Cros-Aarteil S."/>
            <person name="Calhoun S."/>
            <person name="Haridas S."/>
            <person name="Kuo A."/>
            <person name="Mondo S."/>
            <person name="Pangilinan J."/>
            <person name="Riley R."/>
            <person name="Labutti K."/>
            <person name="Andreopoulos B."/>
            <person name="Lipzen A."/>
            <person name="Chen C."/>
            <person name="Yanf M."/>
            <person name="Daum C."/>
            <person name="Ng V."/>
            <person name="Clum A."/>
            <person name="Ohm R."/>
            <person name="Martin F."/>
            <person name="Silar P."/>
            <person name="Natvig D."/>
            <person name="Lalanne C."/>
            <person name="Gautier V."/>
            <person name="Ament-Velasquez S.L."/>
            <person name="Kruys A."/>
            <person name="Hutchinson M.I."/>
            <person name="Powell A.J."/>
            <person name="Barry K."/>
            <person name="Miller A.N."/>
            <person name="Grigoriev I.V."/>
            <person name="Debuchy R."/>
            <person name="Gladieux P."/>
            <person name="Thoren M.H."/>
            <person name="Johannesson H."/>
        </authorList>
    </citation>
    <scope>NUCLEOTIDE SEQUENCE</scope>
    <source>
        <strain evidence="1">CBS 532.94</strain>
    </source>
</reference>
<evidence type="ECO:0000313" key="2">
    <source>
        <dbReference type="Proteomes" id="UP001303760"/>
    </source>
</evidence>
<dbReference type="AlphaFoldDB" id="A0AAN7C441"/>
<accession>A0AAN7C441</accession>